<accession>A0ABU4K1L8</accession>
<sequence>MPLVPPVPDRHRWPDLVEVARTPIPSVSPEWTDQNVSDPGIALLEAIAWQADADLYRAGRVTERHRLKLLALLGFRPRGPRAAHAVLTVRAAAGQTTLVPAGLGLTAARPGADPAQALGLTTLTPVRPTGRSLATVGVDLGSATATGYTTGWADHTADALTGTVHEALGPDPAPGAALVLGLDGALVAGAELSLHLALGPAGPDGSDGSDDEAAGPVHHDAAIVWEAYSGTVWQPLPDAAVADATRALTRAGTVRLTLAQGVPMAGLGPLPPRAWLRCRLDRGRHDIAPVIGRITVDAVPAEVSRPAVGLLAVARGVAPTGGTPQPGQVTRLALTTDEHGAVTALRLGGDEHAGPLVRILEWKAPQGADPGRLSLEAVVAGRGDGTPEQRFRVPVEGGGPVFTDTAEVWLCAPGPTAHRVTLVPDLDASGRTDPHAVLDPGTAELSFGDGRNGAVPENGTTVLVTCATSGAPGLAVGPATPVTLDAGVRNGALLGADPPEIAFSLAVPPSGAAAAEDSAAVAARVENVLWAHDRVRGALVEGRTTSLDDLDRTAVRRLPVPERAVTLGDFERIALAAPGTWVTRARAFAETDPRLPGCKAAGCVTVVVVPGLPASRPEPTPGLLRSVREVLDTRRTLGTRVFVTGPRYVDVSVAAAIAVVPDADPAATRQAVLRALDRFLHPLAGGTEGHGWRFGRDVHRAELLGVVDAVPGVAHVGALTMTTGPDRSSCVRIPVPPDAVVASGTHTVEVLPGGER</sequence>
<dbReference type="Proteomes" id="UP001278571">
    <property type="component" value="Unassembled WGS sequence"/>
</dbReference>
<gene>
    <name evidence="1" type="ORF">R2363_05625</name>
</gene>
<evidence type="ECO:0000313" key="1">
    <source>
        <dbReference type="EMBL" id="MDX2291652.1"/>
    </source>
</evidence>
<dbReference type="RefSeq" id="WP_319008195.1">
    <property type="nucleotide sequence ID" value="NZ_JAWJZF010000237.1"/>
</dbReference>
<evidence type="ECO:0000313" key="2">
    <source>
        <dbReference type="Proteomes" id="UP001278571"/>
    </source>
</evidence>
<protein>
    <submittedName>
        <fullName evidence="1">Baseplate J/gp47 family protein</fullName>
    </submittedName>
</protein>
<comment type="caution">
    <text evidence="1">The sequence shown here is derived from an EMBL/GenBank/DDBJ whole genome shotgun (WGS) entry which is preliminary data.</text>
</comment>
<dbReference type="EMBL" id="JAWJZF010000237">
    <property type="protein sequence ID" value="MDX2291652.1"/>
    <property type="molecule type" value="Genomic_DNA"/>
</dbReference>
<reference evidence="1 2" key="1">
    <citation type="submission" date="2023-10" db="EMBL/GenBank/DDBJ databases">
        <authorList>
            <person name="Wang X.X."/>
        </authorList>
    </citation>
    <scope>NUCLEOTIDE SEQUENCE [LARGE SCALE GENOMIC DNA]</scope>
    <source>
        <strain evidence="1 2">NBRC 12816</strain>
    </source>
</reference>
<proteinExistence type="predicted"/>
<keyword evidence="2" id="KW-1185">Reference proteome</keyword>
<organism evidence="1 2">
    <name type="scientific">Streptomyces roseolus</name>
    <dbReference type="NCBI Taxonomy" id="67358"/>
    <lineage>
        <taxon>Bacteria</taxon>
        <taxon>Bacillati</taxon>
        <taxon>Actinomycetota</taxon>
        <taxon>Actinomycetes</taxon>
        <taxon>Kitasatosporales</taxon>
        <taxon>Streptomycetaceae</taxon>
        <taxon>Streptomyces</taxon>
    </lineage>
</organism>
<name>A0ABU4K1L8_9ACTN</name>